<keyword evidence="2" id="KW-1185">Reference proteome</keyword>
<reference evidence="2" key="1">
    <citation type="journal article" date="2019" name="Int. J. Syst. Evol. Microbiol.">
        <title>The Global Catalogue of Microorganisms (GCM) 10K type strain sequencing project: providing services to taxonomists for standard genome sequencing and annotation.</title>
        <authorList>
            <consortium name="The Broad Institute Genomics Platform"/>
            <consortium name="The Broad Institute Genome Sequencing Center for Infectious Disease"/>
            <person name="Wu L."/>
            <person name="Ma J."/>
        </authorList>
    </citation>
    <scope>NUCLEOTIDE SEQUENCE [LARGE SCALE GENOMIC DNA]</scope>
    <source>
        <strain evidence="2">CCUG 54356</strain>
    </source>
</reference>
<comment type="caution">
    <text evidence="1">The sequence shown here is derived from an EMBL/GenBank/DDBJ whole genome shotgun (WGS) entry which is preliminary data.</text>
</comment>
<sequence length="217" mass="24736">MRFATARQAWHDAYDSPTAESDYEAMVAGKTDRSRTRRQTYDTITDDEGRVIASARVPTTYAVETRVGRGSSARIMDACEKGMVQSVIGKIRQRDPLAYCWGMAAYAPPASRVTERAALLQHLMTEFDTWGEPHDRTKVGQLAVFCIQACALRDVNGRHVDLRQARIILAVDKAEWDRDWVRVWRRLQRRLDPLPGRALGPVAELVEDYQERCRAQK</sequence>
<dbReference type="RefSeq" id="WP_230438496.1">
    <property type="nucleotide sequence ID" value="NZ_CP087715.1"/>
</dbReference>
<dbReference type="EMBL" id="JBHTLR010000007">
    <property type="protein sequence ID" value="MFD1216398.1"/>
    <property type="molecule type" value="Genomic_DNA"/>
</dbReference>
<gene>
    <name evidence="1" type="ORF">ACFQ2X_07305</name>
</gene>
<evidence type="ECO:0000313" key="1">
    <source>
        <dbReference type="EMBL" id="MFD1216398.1"/>
    </source>
</evidence>
<evidence type="ECO:0000313" key="2">
    <source>
        <dbReference type="Proteomes" id="UP001597264"/>
    </source>
</evidence>
<organism evidence="1 2">
    <name type="scientific">Microbulbifer celer</name>
    <dbReference type="NCBI Taxonomy" id="435905"/>
    <lineage>
        <taxon>Bacteria</taxon>
        <taxon>Pseudomonadati</taxon>
        <taxon>Pseudomonadota</taxon>
        <taxon>Gammaproteobacteria</taxon>
        <taxon>Cellvibrionales</taxon>
        <taxon>Microbulbiferaceae</taxon>
        <taxon>Microbulbifer</taxon>
    </lineage>
</organism>
<name>A0ABW3U689_9GAMM</name>
<proteinExistence type="predicted"/>
<protein>
    <submittedName>
        <fullName evidence="1">Uncharacterized protein</fullName>
    </submittedName>
</protein>
<accession>A0ABW3U689</accession>
<dbReference type="Proteomes" id="UP001597264">
    <property type="component" value="Unassembled WGS sequence"/>
</dbReference>